<protein>
    <recommendedName>
        <fullName evidence="3">Carboxypeptidase regulatory-like domain-containing protein</fullName>
    </recommendedName>
</protein>
<keyword evidence="2" id="KW-1185">Reference proteome</keyword>
<reference evidence="1 2" key="1">
    <citation type="submission" date="2023-07" db="EMBL/GenBank/DDBJ databases">
        <title>Functional and genomic diversity of the sorghum phyllosphere microbiome.</title>
        <authorList>
            <person name="Shade A."/>
        </authorList>
    </citation>
    <scope>NUCLEOTIDE SEQUENCE [LARGE SCALE GENOMIC DNA]</scope>
    <source>
        <strain evidence="1 2">SORGH_AS_1064</strain>
    </source>
</reference>
<name>A0ABU0TLE5_9FLAO</name>
<evidence type="ECO:0000313" key="1">
    <source>
        <dbReference type="EMBL" id="MDQ1097870.1"/>
    </source>
</evidence>
<evidence type="ECO:0008006" key="3">
    <source>
        <dbReference type="Google" id="ProtNLM"/>
    </source>
</evidence>
<gene>
    <name evidence="1" type="ORF">QE404_003017</name>
</gene>
<dbReference type="EMBL" id="JAUTAL010000001">
    <property type="protein sequence ID" value="MDQ1097870.1"/>
    <property type="molecule type" value="Genomic_DNA"/>
</dbReference>
<accession>A0ABU0TLE5</accession>
<dbReference type="RefSeq" id="WP_307451703.1">
    <property type="nucleotide sequence ID" value="NZ_JAUTAL010000001.1"/>
</dbReference>
<comment type="caution">
    <text evidence="1">The sequence shown here is derived from an EMBL/GenBank/DDBJ whole genome shotgun (WGS) entry which is preliminary data.</text>
</comment>
<organism evidence="1 2">
    <name type="scientific">Chryseobacterium camelliae</name>
    <dbReference type="NCBI Taxonomy" id="1265445"/>
    <lineage>
        <taxon>Bacteria</taxon>
        <taxon>Pseudomonadati</taxon>
        <taxon>Bacteroidota</taxon>
        <taxon>Flavobacteriia</taxon>
        <taxon>Flavobacteriales</taxon>
        <taxon>Weeksellaceae</taxon>
        <taxon>Chryseobacterium group</taxon>
        <taxon>Chryseobacterium</taxon>
    </lineage>
</organism>
<sequence length="273" mass="31618">MKKQFKIQTPCPEVWDHMQDTPDGKFCEKCSKCVVDFTNKTDQQVHKIIGDAGEREICGRIYTKPLSIVAAGIILVTHLSLVQAQTKSNPEFLTEATSSHMTKISGRLIFGETQQPIPNADAFFITKHRFLKSTTNENGYFSLEIPDDLLEDENVLYLNFDNLNEKRRKEHNEKDTIIGHNYGDQTIIFSKNERIENRLFQVGHKVFEMGAVFIVKDPPPNYYYFNGKRMDQIKFEQLHKENPEYPYFVFEGKAADIISQDTSIDQLYLLYSK</sequence>
<dbReference type="Proteomes" id="UP001225072">
    <property type="component" value="Unassembled WGS sequence"/>
</dbReference>
<evidence type="ECO:0000313" key="2">
    <source>
        <dbReference type="Proteomes" id="UP001225072"/>
    </source>
</evidence>
<proteinExistence type="predicted"/>